<sequence>LSRSECFARFELLACVANSSSRTAPWKLLCHKTSGHYMTEDDEEEEKSWRRMMALFHPVTHVIFDMDGLLINTEDHYTEAHNMLLKRFGKTFTWDLKAQQMGRSERDGFQLVIDQMQLPVTLDDMIAEMTTYMEQLFPNAVLMPGAERLVVHLSKHNVPIALCSGSKAHFYEMKTAKHKQVFDLFHHRVLTPDDPDVTHGKPHPECYLTCAKRFQPPPTSPSSVLVFEDSPNGVQAALNAGMQVVLVPDPRLDKRYRDYPTLCIDSLLDFKPEMFGLPSFTESH</sequence>
<dbReference type="EC" id="3.1.3.96" evidence="7"/>
<dbReference type="Proteomes" id="UP000030758">
    <property type="component" value="Unassembled WGS sequence"/>
</dbReference>
<dbReference type="PANTHER" id="PTHR18901:SF38">
    <property type="entry name" value="PSEUDOURIDINE-5'-PHOSPHATASE"/>
    <property type="match status" value="1"/>
</dbReference>
<dbReference type="InterPro" id="IPR023198">
    <property type="entry name" value="PGP-like_dom2"/>
</dbReference>
<evidence type="ECO:0000256" key="8">
    <source>
        <dbReference type="ARBA" id="ARBA00083904"/>
    </source>
</evidence>
<dbReference type="SUPFAM" id="SSF56784">
    <property type="entry name" value="HAD-like"/>
    <property type="match status" value="1"/>
</dbReference>
<dbReference type="InterPro" id="IPR023214">
    <property type="entry name" value="HAD_sf"/>
</dbReference>
<dbReference type="Pfam" id="PF00702">
    <property type="entry name" value="Hydrolase"/>
    <property type="match status" value="1"/>
</dbReference>
<protein>
    <recommendedName>
        <fullName evidence="7">pseudouridine 5'-phosphatase</fullName>
        <ecNumber evidence="7">3.1.3.96</ecNumber>
    </recommendedName>
    <alternativeName>
        <fullName evidence="8">Pseudouridine-5'-monophosphatase</fullName>
    </alternativeName>
</protein>
<accession>A0A085NQF3</accession>
<evidence type="ECO:0000256" key="2">
    <source>
        <dbReference type="ARBA" id="ARBA00006171"/>
    </source>
</evidence>
<dbReference type="Gene3D" id="1.10.150.240">
    <property type="entry name" value="Putative phosphatase, domain 2"/>
    <property type="match status" value="1"/>
</dbReference>
<comment type="catalytic activity">
    <reaction evidence="6">
        <text>psi-UMP + H2O = pseudouridine + phosphate</text>
        <dbReference type="Rhea" id="RHEA:10944"/>
        <dbReference type="ChEBI" id="CHEBI:15377"/>
        <dbReference type="ChEBI" id="CHEBI:17802"/>
        <dbReference type="ChEBI" id="CHEBI:43474"/>
        <dbReference type="ChEBI" id="CHEBI:58380"/>
        <dbReference type="EC" id="3.1.3.96"/>
    </reaction>
</comment>
<dbReference type="InterPro" id="IPR036412">
    <property type="entry name" value="HAD-like_sf"/>
</dbReference>
<evidence type="ECO:0000256" key="7">
    <source>
        <dbReference type="ARBA" id="ARBA00066578"/>
    </source>
</evidence>
<evidence type="ECO:0000256" key="4">
    <source>
        <dbReference type="ARBA" id="ARBA00022801"/>
    </source>
</evidence>
<comment type="cofactor">
    <cofactor evidence="1">
        <name>Mg(2+)</name>
        <dbReference type="ChEBI" id="CHEBI:18420"/>
    </cofactor>
</comment>
<dbReference type="FunFam" id="3.40.50.1000:FF:000055">
    <property type="entry name" value="Haloacid dehalogenase-like hydrolase family protein"/>
    <property type="match status" value="1"/>
</dbReference>
<evidence type="ECO:0000256" key="6">
    <source>
        <dbReference type="ARBA" id="ARBA00052504"/>
    </source>
</evidence>
<evidence type="ECO:0000256" key="1">
    <source>
        <dbReference type="ARBA" id="ARBA00001946"/>
    </source>
</evidence>
<comment type="similarity">
    <text evidence="2">Belongs to the HAD-like hydrolase superfamily. CbbY/CbbZ/Gph/YieH family.</text>
</comment>
<name>A0A085NQF3_9BILA</name>
<dbReference type="NCBIfam" id="TIGR01509">
    <property type="entry name" value="HAD-SF-IA-v3"/>
    <property type="match status" value="1"/>
</dbReference>
<dbReference type="EMBL" id="KL367481">
    <property type="protein sequence ID" value="KFD71699.1"/>
    <property type="molecule type" value="Genomic_DNA"/>
</dbReference>
<dbReference type="GO" id="GO:1990738">
    <property type="term" value="F:pseudouridine 5'-phosphatase activity"/>
    <property type="evidence" value="ECO:0007669"/>
    <property type="project" value="UniProtKB-EC"/>
</dbReference>
<evidence type="ECO:0000313" key="9">
    <source>
        <dbReference type="EMBL" id="KFD71699.1"/>
    </source>
</evidence>
<dbReference type="AlphaFoldDB" id="A0A085NQF3"/>
<dbReference type="PANTHER" id="PTHR18901">
    <property type="entry name" value="2-DEOXYGLUCOSE-6-PHOSPHATE PHOSPHATASE 2"/>
    <property type="match status" value="1"/>
</dbReference>
<feature type="non-terminal residue" evidence="9">
    <location>
        <position position="284"/>
    </location>
</feature>
<dbReference type="SFLD" id="SFLDG01129">
    <property type="entry name" value="C1.5:_HAD__Beta-PGM__Phosphata"/>
    <property type="match status" value="1"/>
</dbReference>
<dbReference type="FunFam" id="1.10.150.240:FF:000001">
    <property type="entry name" value="Haloacid dehalogenase-like hydrolase domain"/>
    <property type="match status" value="1"/>
</dbReference>
<dbReference type="GO" id="GO:0046872">
    <property type="term" value="F:metal ion binding"/>
    <property type="evidence" value="ECO:0007669"/>
    <property type="project" value="UniProtKB-KW"/>
</dbReference>
<keyword evidence="4" id="KW-0378">Hydrolase</keyword>
<gene>
    <name evidence="9" type="ORF">M514_04260</name>
</gene>
<dbReference type="SFLD" id="SFLDG01135">
    <property type="entry name" value="C1.5.6:_HAD__Beta-PGM__Phospha"/>
    <property type="match status" value="1"/>
</dbReference>
<feature type="non-terminal residue" evidence="9">
    <location>
        <position position="1"/>
    </location>
</feature>
<reference evidence="9" key="1">
    <citation type="journal article" date="2014" name="Nat. Genet.">
        <title>Genome and transcriptome of the porcine whipworm Trichuris suis.</title>
        <authorList>
            <person name="Jex A.R."/>
            <person name="Nejsum P."/>
            <person name="Schwarz E.M."/>
            <person name="Hu L."/>
            <person name="Young N.D."/>
            <person name="Hall R.S."/>
            <person name="Korhonen P.K."/>
            <person name="Liao S."/>
            <person name="Thamsborg S."/>
            <person name="Xia J."/>
            <person name="Xu P."/>
            <person name="Wang S."/>
            <person name="Scheerlinck J.P."/>
            <person name="Hofmann A."/>
            <person name="Sternberg P.W."/>
            <person name="Wang J."/>
            <person name="Gasser R.B."/>
        </authorList>
    </citation>
    <scope>NUCLEOTIDE SEQUENCE [LARGE SCALE GENOMIC DNA]</scope>
    <source>
        <strain evidence="9">DCEP-RM93F</strain>
    </source>
</reference>
<proteinExistence type="inferred from homology"/>
<keyword evidence="5" id="KW-0460">Magnesium</keyword>
<dbReference type="SFLD" id="SFLDS00003">
    <property type="entry name" value="Haloacid_Dehalogenase"/>
    <property type="match status" value="1"/>
</dbReference>
<dbReference type="InterPro" id="IPR006439">
    <property type="entry name" value="HAD-SF_hydro_IA"/>
</dbReference>
<dbReference type="Gene3D" id="3.40.50.1000">
    <property type="entry name" value="HAD superfamily/HAD-like"/>
    <property type="match status" value="1"/>
</dbReference>
<evidence type="ECO:0000256" key="3">
    <source>
        <dbReference type="ARBA" id="ARBA00022723"/>
    </source>
</evidence>
<evidence type="ECO:0000256" key="5">
    <source>
        <dbReference type="ARBA" id="ARBA00022842"/>
    </source>
</evidence>
<keyword evidence="3" id="KW-0479">Metal-binding</keyword>
<organism evidence="9">
    <name type="scientific">Trichuris suis</name>
    <name type="common">pig whipworm</name>
    <dbReference type="NCBI Taxonomy" id="68888"/>
    <lineage>
        <taxon>Eukaryota</taxon>
        <taxon>Metazoa</taxon>
        <taxon>Ecdysozoa</taxon>
        <taxon>Nematoda</taxon>
        <taxon>Enoplea</taxon>
        <taxon>Dorylaimia</taxon>
        <taxon>Trichinellida</taxon>
        <taxon>Trichuridae</taxon>
        <taxon>Trichuris</taxon>
    </lineage>
</organism>